<comment type="subunit">
    <text evidence="5">Component of the eukaryotic translation initiation factor 3 (eIF-3) complex, which is composed of 13 subunits: EIF3A, EIF3B, EIF3C, EIF3D, EIF3E, EIF3F, EIF3G, EIF3H, EIF3I, EIF3J, EIF3K, EIF3L and EIF3M.</text>
</comment>
<dbReference type="GO" id="GO:0016282">
    <property type="term" value="C:eukaryotic 43S preinitiation complex"/>
    <property type="evidence" value="ECO:0007669"/>
    <property type="project" value="UniProtKB-UniRule"/>
</dbReference>
<dbReference type="GO" id="GO:0003743">
    <property type="term" value="F:translation initiation factor activity"/>
    <property type="evidence" value="ECO:0007669"/>
    <property type="project" value="UniProtKB-UniRule"/>
</dbReference>
<dbReference type="SMART" id="SM00232">
    <property type="entry name" value="JAB_MPN"/>
    <property type="match status" value="1"/>
</dbReference>
<comment type="subcellular location">
    <subcellularLocation>
        <location evidence="5">Cytoplasm</location>
    </subcellularLocation>
</comment>
<dbReference type="PROSITE" id="PS50249">
    <property type="entry name" value="MPN"/>
    <property type="match status" value="1"/>
</dbReference>
<keyword evidence="2 5" id="KW-0396">Initiation factor</keyword>
<evidence type="ECO:0000256" key="5">
    <source>
        <dbReference type="HAMAP-Rule" id="MF_03005"/>
    </source>
</evidence>
<keyword evidence="1 5" id="KW-0963">Cytoplasm</keyword>
<proteinExistence type="evidence at transcript level"/>
<sequence>MAAPGSLSASGSAMLHGPVVKVHPVVLAAIVDSFERRNEGAGRVIGTLLGTTDKHSVEVTNCFSVPHNESEDEVAVDMEFAKNMYELHKKVTSTEQIVGWYATGNDITEHSVLIHEYYSREATNPIHMTLDTSLQGSRMNIKAYISTPMGVPGKTMGIMFTPLTVQYVYYDTERIGVDLITKTSSNPTRSIGLASDLQQVGVAANRLQDSLSTVLQYAEDVLSGKVTADNTVGRFLMDLVNQVPKIEPEDFESMLNSNINDLLMVTYLANLTQSQIALNEKLLTCNPFPPDLRTRPVPFTWTLLTGVR</sequence>
<dbReference type="AlphaFoldDB" id="A0A248RGK4"/>
<dbReference type="InterPro" id="IPR024969">
    <property type="entry name" value="EIF3F/CSN6-like_C"/>
</dbReference>
<evidence type="ECO:0000259" key="6">
    <source>
        <dbReference type="PROSITE" id="PS50249"/>
    </source>
</evidence>
<dbReference type="GO" id="GO:0033290">
    <property type="term" value="C:eukaryotic 48S preinitiation complex"/>
    <property type="evidence" value="ECO:0007669"/>
    <property type="project" value="UniProtKB-UniRule"/>
</dbReference>
<reference evidence="7" key="1">
    <citation type="submission" date="2016-08" db="EMBL/GenBank/DDBJ databases">
        <authorList>
            <person name="Seilhamer J.J."/>
        </authorList>
    </citation>
    <scope>NUCLEOTIDE SEQUENCE</scope>
</reference>
<dbReference type="HAMAP" id="MF_03005">
    <property type="entry name" value="eIF3f"/>
    <property type="match status" value="1"/>
</dbReference>
<accession>A0A248RGK4</accession>
<dbReference type="GO" id="GO:0071541">
    <property type="term" value="C:eukaryotic translation initiation factor 3 complex, eIF3m"/>
    <property type="evidence" value="ECO:0007669"/>
    <property type="project" value="TreeGrafter"/>
</dbReference>
<evidence type="ECO:0000256" key="1">
    <source>
        <dbReference type="ARBA" id="ARBA00022490"/>
    </source>
</evidence>
<dbReference type="GO" id="GO:0031369">
    <property type="term" value="F:translation initiation factor binding"/>
    <property type="evidence" value="ECO:0007669"/>
    <property type="project" value="InterPro"/>
</dbReference>
<dbReference type="InterPro" id="IPR000555">
    <property type="entry name" value="JAMM/MPN+_dom"/>
</dbReference>
<comment type="function">
    <text evidence="5">Component of the eukaryotic translation initiation factor 3 (eIF-3) complex, which is involved in protein synthesis of a specialized repertoire of mRNAs and, together with other initiation factors, stimulates binding of mRNA and methionyl-tRNAi to the 40S ribosome. The eIF-3 complex specifically targets and initiates translation of a subset of mRNAs involved in cell proliferation.</text>
</comment>
<evidence type="ECO:0000256" key="3">
    <source>
        <dbReference type="ARBA" id="ARBA00022917"/>
    </source>
</evidence>
<feature type="domain" description="MPN" evidence="6">
    <location>
        <begin position="20"/>
        <end position="150"/>
    </location>
</feature>
<dbReference type="EMBL" id="KX759401">
    <property type="protein sequence ID" value="ASU96683.1"/>
    <property type="molecule type" value="mRNA"/>
</dbReference>
<protein>
    <recommendedName>
        <fullName evidence="5">Eukaryotic translation initiation factor 3 subunit F</fullName>
        <shortName evidence="5">eIF3f</shortName>
    </recommendedName>
    <alternativeName>
        <fullName evidence="5">Eukaryotic translation initiation factor 3 subunit 5</fullName>
    </alternativeName>
</protein>
<dbReference type="Pfam" id="PF13012">
    <property type="entry name" value="MitMem_reg"/>
    <property type="match status" value="1"/>
</dbReference>
<gene>
    <name evidence="5" type="primary">EIF3F</name>
    <name evidence="5" type="synonym">EIF3S5</name>
</gene>
<evidence type="ECO:0000313" key="7">
    <source>
        <dbReference type="EMBL" id="ASU96683.1"/>
    </source>
</evidence>
<dbReference type="GO" id="GO:0101005">
    <property type="term" value="F:deubiquitinase activity"/>
    <property type="evidence" value="ECO:0007669"/>
    <property type="project" value="UniProtKB-ARBA"/>
</dbReference>
<dbReference type="InterPro" id="IPR037518">
    <property type="entry name" value="MPN"/>
</dbReference>
<keyword evidence="3 5" id="KW-0648">Protein biosynthesis</keyword>
<organism evidence="7">
    <name type="scientific">Xenopus laevis</name>
    <name type="common">African clawed frog</name>
    <dbReference type="NCBI Taxonomy" id="8355"/>
    <lineage>
        <taxon>Eukaryota</taxon>
        <taxon>Metazoa</taxon>
        <taxon>Chordata</taxon>
        <taxon>Craniata</taxon>
        <taxon>Vertebrata</taxon>
        <taxon>Euteleostomi</taxon>
        <taxon>Amphibia</taxon>
        <taxon>Batrachia</taxon>
        <taxon>Anura</taxon>
        <taxon>Pipoidea</taxon>
        <taxon>Pipidae</taxon>
        <taxon>Xenopodinae</taxon>
        <taxon>Xenopus</taxon>
        <taxon>Xenopus</taxon>
    </lineage>
</organism>
<dbReference type="FunFam" id="3.40.140.10:FF:000014">
    <property type="entry name" value="Eukaryotic translation initiation factor 3 subunit F"/>
    <property type="match status" value="1"/>
</dbReference>
<name>A0A248RGK4_XENLA</name>
<evidence type="ECO:0000256" key="2">
    <source>
        <dbReference type="ARBA" id="ARBA00022540"/>
    </source>
</evidence>
<comment type="similarity">
    <text evidence="5">Belongs to the eIF-3 subunit F family.</text>
</comment>
<dbReference type="InterPro" id="IPR027531">
    <property type="entry name" value="eIF3f"/>
</dbReference>
<dbReference type="PANTHER" id="PTHR10540">
    <property type="entry name" value="EUKARYOTIC TRANSLATION INITIATION FACTOR 3 SUBUNIT F-RELATED"/>
    <property type="match status" value="1"/>
</dbReference>
<comment type="function">
    <text evidence="4">Deubiquitinates activated NOTCH1, promoting its nuclear import, thereby acting as a positive regulator of Notch signaling.</text>
</comment>
<dbReference type="CDD" id="cd08064">
    <property type="entry name" value="MPN_eIF3f"/>
    <property type="match status" value="1"/>
</dbReference>
<dbReference type="GO" id="GO:0008237">
    <property type="term" value="F:metallopeptidase activity"/>
    <property type="evidence" value="ECO:0007669"/>
    <property type="project" value="InterPro"/>
</dbReference>
<dbReference type="PANTHER" id="PTHR10540:SF6">
    <property type="entry name" value="EUKARYOTIC TRANSLATION INITIATION FACTOR 3 SUBUNIT F"/>
    <property type="match status" value="1"/>
</dbReference>
<dbReference type="Pfam" id="PF01398">
    <property type="entry name" value="JAB"/>
    <property type="match status" value="1"/>
</dbReference>
<dbReference type="GO" id="GO:0001732">
    <property type="term" value="P:formation of cytoplasmic translation initiation complex"/>
    <property type="evidence" value="ECO:0007669"/>
    <property type="project" value="UniProtKB-UniRule"/>
</dbReference>
<dbReference type="Gene3D" id="3.40.140.10">
    <property type="entry name" value="Cytidine Deaminase, domain 2"/>
    <property type="match status" value="1"/>
</dbReference>
<evidence type="ECO:0000256" key="4">
    <source>
        <dbReference type="ARBA" id="ARBA00059951"/>
    </source>
</evidence>